<feature type="compositionally biased region" description="Acidic residues" evidence="1">
    <location>
        <begin position="147"/>
        <end position="161"/>
    </location>
</feature>
<keyword evidence="3" id="KW-1185">Reference proteome</keyword>
<gene>
    <name evidence="2" type="ORF">N866_07270</name>
</gene>
<dbReference type="AlphaFoldDB" id="A0A021VN01"/>
<dbReference type="EMBL" id="AXCW01000210">
    <property type="protein sequence ID" value="EYR62584.1"/>
    <property type="molecule type" value="Genomic_DNA"/>
</dbReference>
<feature type="compositionally biased region" description="Acidic residues" evidence="1">
    <location>
        <begin position="94"/>
        <end position="105"/>
    </location>
</feature>
<accession>A0A021VN01</accession>
<evidence type="ECO:0000256" key="1">
    <source>
        <dbReference type="SAM" id="MobiDB-lite"/>
    </source>
</evidence>
<comment type="caution">
    <text evidence="2">The sequence shown here is derived from an EMBL/GenBank/DDBJ whole genome shotgun (WGS) entry which is preliminary data.</text>
</comment>
<dbReference type="RefSeq" id="WP_034227611.1">
    <property type="nucleotide sequence ID" value="NZ_AXCW01000210.1"/>
</dbReference>
<feature type="region of interest" description="Disordered" evidence="1">
    <location>
        <begin position="58"/>
        <end position="191"/>
    </location>
</feature>
<feature type="compositionally biased region" description="Acidic residues" evidence="1">
    <location>
        <begin position="112"/>
        <end position="127"/>
    </location>
</feature>
<sequence length="191" mass="19853">MTNRGWVDDAAHAASEAIKGAAVAGQIAFAAMNGPPAEAAIRGADLNSDLERSAITLLTNAGEAQEEAASGRQSNEVAEPAPESESSEHRDPWWAEDADGMAEDEIGARDPDEGDQPDTEPANEADDWANAGDEWAADTERPAGPDQGDEPDTEPANEADDWANAGDEWAEPDATDLGSDADLGEGDRGLG</sequence>
<evidence type="ECO:0000313" key="3">
    <source>
        <dbReference type="Proteomes" id="UP000019753"/>
    </source>
</evidence>
<organism evidence="2 3">
    <name type="scientific">Actinotalea ferrariae CF5-4</name>
    <dbReference type="NCBI Taxonomy" id="948458"/>
    <lineage>
        <taxon>Bacteria</taxon>
        <taxon>Bacillati</taxon>
        <taxon>Actinomycetota</taxon>
        <taxon>Actinomycetes</taxon>
        <taxon>Micrococcales</taxon>
        <taxon>Cellulomonadaceae</taxon>
        <taxon>Actinotalea</taxon>
    </lineage>
</organism>
<protein>
    <submittedName>
        <fullName evidence="2">Uncharacterized protein</fullName>
    </submittedName>
</protein>
<reference evidence="2 3" key="1">
    <citation type="submission" date="2014-01" db="EMBL/GenBank/DDBJ databases">
        <title>Actinotalea ferrariae CF5-4.</title>
        <authorList>
            <person name="Chen F."/>
            <person name="Li Y."/>
            <person name="Wang G."/>
        </authorList>
    </citation>
    <scope>NUCLEOTIDE SEQUENCE [LARGE SCALE GENOMIC DNA]</scope>
    <source>
        <strain evidence="2 3">CF5-4</strain>
    </source>
</reference>
<dbReference type="Proteomes" id="UP000019753">
    <property type="component" value="Unassembled WGS sequence"/>
</dbReference>
<name>A0A021VN01_9CELL</name>
<evidence type="ECO:0000313" key="2">
    <source>
        <dbReference type="EMBL" id="EYR62584.1"/>
    </source>
</evidence>
<proteinExistence type="predicted"/>